<dbReference type="SMART" id="SM00490">
    <property type="entry name" value="HELICc"/>
    <property type="match status" value="1"/>
</dbReference>
<feature type="region of interest" description="Disordered" evidence="13">
    <location>
        <begin position="335"/>
        <end position="390"/>
    </location>
</feature>
<evidence type="ECO:0000256" key="12">
    <source>
        <dbReference type="ARBA" id="ARBA00034808"/>
    </source>
</evidence>
<keyword evidence="5" id="KW-0378">Hydrolase</keyword>
<evidence type="ECO:0000256" key="5">
    <source>
        <dbReference type="ARBA" id="ARBA00022801"/>
    </source>
</evidence>
<dbReference type="Pfam" id="PF00570">
    <property type="entry name" value="HRDC"/>
    <property type="match status" value="1"/>
</dbReference>
<evidence type="ECO:0000256" key="10">
    <source>
        <dbReference type="ARBA" id="ARBA00023242"/>
    </source>
</evidence>
<keyword evidence="4" id="KW-0547">Nucleotide-binding</keyword>
<evidence type="ECO:0000259" key="16">
    <source>
        <dbReference type="PROSITE" id="PS51194"/>
    </source>
</evidence>
<dbReference type="InterPro" id="IPR044876">
    <property type="entry name" value="HRDC_dom_sf"/>
</dbReference>
<dbReference type="NCBIfam" id="TIGR00614">
    <property type="entry name" value="recQ_fam"/>
    <property type="match status" value="1"/>
</dbReference>
<evidence type="ECO:0000256" key="4">
    <source>
        <dbReference type="ARBA" id="ARBA00022741"/>
    </source>
</evidence>
<feature type="compositionally biased region" description="Basic and acidic residues" evidence="13">
    <location>
        <begin position="123"/>
        <end position="138"/>
    </location>
</feature>
<evidence type="ECO:0000313" key="17">
    <source>
        <dbReference type="EMBL" id="KAL2815786.1"/>
    </source>
</evidence>
<comment type="caution">
    <text evidence="17">The sequence shown here is derived from an EMBL/GenBank/DDBJ whole genome shotgun (WGS) entry which is preliminary data.</text>
</comment>
<dbReference type="Proteomes" id="UP001610335">
    <property type="component" value="Unassembled WGS sequence"/>
</dbReference>
<feature type="compositionally biased region" description="Polar residues" evidence="13">
    <location>
        <begin position="1539"/>
        <end position="1550"/>
    </location>
</feature>
<feature type="region of interest" description="Disordered" evidence="13">
    <location>
        <begin position="187"/>
        <end position="301"/>
    </location>
</feature>
<organism evidence="17 18">
    <name type="scientific">Aspergillus cavernicola</name>
    <dbReference type="NCBI Taxonomy" id="176166"/>
    <lineage>
        <taxon>Eukaryota</taxon>
        <taxon>Fungi</taxon>
        <taxon>Dikarya</taxon>
        <taxon>Ascomycota</taxon>
        <taxon>Pezizomycotina</taxon>
        <taxon>Eurotiomycetes</taxon>
        <taxon>Eurotiomycetidae</taxon>
        <taxon>Eurotiales</taxon>
        <taxon>Aspergillaceae</taxon>
        <taxon>Aspergillus</taxon>
        <taxon>Aspergillus subgen. Nidulantes</taxon>
    </lineage>
</organism>
<feature type="region of interest" description="Disordered" evidence="13">
    <location>
        <begin position="1304"/>
        <end position="1325"/>
    </location>
</feature>
<feature type="compositionally biased region" description="Basic and acidic residues" evidence="13">
    <location>
        <begin position="192"/>
        <end position="217"/>
    </location>
</feature>
<evidence type="ECO:0000256" key="9">
    <source>
        <dbReference type="ARBA" id="ARBA00023235"/>
    </source>
</evidence>
<dbReference type="SMART" id="SM00487">
    <property type="entry name" value="DEXDc"/>
    <property type="match status" value="1"/>
</dbReference>
<keyword evidence="18" id="KW-1185">Reference proteome</keyword>
<dbReference type="PROSITE" id="PS51192">
    <property type="entry name" value="HELICASE_ATP_BIND_1"/>
    <property type="match status" value="1"/>
</dbReference>
<reference evidence="17 18" key="1">
    <citation type="submission" date="2024-07" db="EMBL/GenBank/DDBJ databases">
        <title>Section-level genome sequencing and comparative genomics of Aspergillus sections Usti and Cavernicolus.</title>
        <authorList>
            <consortium name="Lawrence Berkeley National Laboratory"/>
            <person name="Nybo J.L."/>
            <person name="Vesth T.C."/>
            <person name="Theobald S."/>
            <person name="Frisvad J.C."/>
            <person name="Larsen T.O."/>
            <person name="Kjaerboelling I."/>
            <person name="Rothschild-Mancinelli K."/>
            <person name="Lyhne E.K."/>
            <person name="Kogle M.E."/>
            <person name="Barry K."/>
            <person name="Clum A."/>
            <person name="Na H."/>
            <person name="Ledsgaard L."/>
            <person name="Lin J."/>
            <person name="Lipzen A."/>
            <person name="Kuo A."/>
            <person name="Riley R."/>
            <person name="Mondo S."/>
            <person name="LaButti K."/>
            <person name="Haridas S."/>
            <person name="Pangalinan J."/>
            <person name="Salamov A.A."/>
            <person name="Simmons B.A."/>
            <person name="Magnuson J.K."/>
            <person name="Chen J."/>
            <person name="Drula E."/>
            <person name="Henrissat B."/>
            <person name="Wiebenga A."/>
            <person name="Lubbers R.J."/>
            <person name="Gomes A.C."/>
            <person name="Makela M.R."/>
            <person name="Stajich J."/>
            <person name="Grigoriev I.V."/>
            <person name="Mortensen U.H."/>
            <person name="De vries R.P."/>
            <person name="Baker S.E."/>
            <person name="Andersen M.R."/>
        </authorList>
    </citation>
    <scope>NUCLEOTIDE SEQUENCE [LARGE SCALE GENOMIC DNA]</scope>
    <source>
        <strain evidence="17 18">CBS 600.67</strain>
    </source>
</reference>
<dbReference type="Pfam" id="PF16124">
    <property type="entry name" value="RecQ_Zn_bind"/>
    <property type="match status" value="1"/>
</dbReference>
<evidence type="ECO:0000256" key="13">
    <source>
        <dbReference type="SAM" id="MobiDB-lite"/>
    </source>
</evidence>
<dbReference type="SUPFAM" id="SSF52540">
    <property type="entry name" value="P-loop containing nucleoside triphosphate hydrolases"/>
    <property type="match status" value="1"/>
</dbReference>
<evidence type="ECO:0000256" key="6">
    <source>
        <dbReference type="ARBA" id="ARBA00022806"/>
    </source>
</evidence>
<feature type="region of interest" description="Disordered" evidence="13">
    <location>
        <begin position="92"/>
        <end position="138"/>
    </location>
</feature>
<comment type="similarity">
    <text evidence="3">Belongs to the helicase family. RecQ subfamily.</text>
</comment>
<keyword evidence="6" id="KW-0347">Helicase</keyword>
<dbReference type="Gene3D" id="1.10.10.10">
    <property type="entry name" value="Winged helix-like DNA-binding domain superfamily/Winged helix DNA-binding domain"/>
    <property type="match status" value="1"/>
</dbReference>
<proteinExistence type="inferred from homology"/>
<dbReference type="PROSITE" id="PS51194">
    <property type="entry name" value="HELICASE_CTER"/>
    <property type="match status" value="1"/>
</dbReference>
<feature type="region of interest" description="Disordered" evidence="13">
    <location>
        <begin position="679"/>
        <end position="700"/>
    </location>
</feature>
<feature type="compositionally biased region" description="Polar residues" evidence="13">
    <location>
        <begin position="1261"/>
        <end position="1272"/>
    </location>
</feature>
<keyword evidence="8" id="KW-0238">DNA-binding</keyword>
<dbReference type="Pfam" id="PF00271">
    <property type="entry name" value="Helicase_C"/>
    <property type="match status" value="1"/>
</dbReference>
<name>A0ABR4HK63_9EURO</name>
<dbReference type="Gene3D" id="1.10.150.80">
    <property type="entry name" value="HRDC domain"/>
    <property type="match status" value="1"/>
</dbReference>
<feature type="compositionally biased region" description="Polar residues" evidence="13">
    <location>
        <begin position="689"/>
        <end position="698"/>
    </location>
</feature>
<dbReference type="InterPro" id="IPR036390">
    <property type="entry name" value="WH_DNA-bd_sf"/>
</dbReference>
<feature type="compositionally biased region" description="Basic residues" evidence="13">
    <location>
        <begin position="276"/>
        <end position="285"/>
    </location>
</feature>
<dbReference type="InterPro" id="IPR001650">
    <property type="entry name" value="Helicase_C-like"/>
</dbReference>
<dbReference type="SMART" id="SM00956">
    <property type="entry name" value="RQC"/>
    <property type="match status" value="1"/>
</dbReference>
<feature type="compositionally biased region" description="Basic and acidic residues" evidence="13">
    <location>
        <begin position="554"/>
        <end position="565"/>
    </location>
</feature>
<evidence type="ECO:0000256" key="7">
    <source>
        <dbReference type="ARBA" id="ARBA00022840"/>
    </source>
</evidence>
<dbReference type="InterPro" id="IPR010997">
    <property type="entry name" value="HRDC-like_sf"/>
</dbReference>
<keyword evidence="10" id="KW-0539">Nucleus</keyword>
<evidence type="ECO:0000256" key="8">
    <source>
        <dbReference type="ARBA" id="ARBA00023125"/>
    </source>
</evidence>
<keyword evidence="9" id="KW-0413">Isomerase</keyword>
<evidence type="ECO:0000259" key="14">
    <source>
        <dbReference type="PROSITE" id="PS50967"/>
    </source>
</evidence>
<dbReference type="PANTHER" id="PTHR13710:SF153">
    <property type="entry name" value="RECQ-LIKE DNA HELICASE BLM"/>
    <property type="match status" value="1"/>
</dbReference>
<protein>
    <recommendedName>
        <fullName evidence="12">DNA 3'-5' helicase</fullName>
        <ecNumber evidence="12">5.6.2.4</ecNumber>
    </recommendedName>
</protein>
<feature type="compositionally biased region" description="Basic and acidic residues" evidence="13">
    <location>
        <begin position="233"/>
        <end position="243"/>
    </location>
</feature>
<dbReference type="Gene3D" id="3.40.50.300">
    <property type="entry name" value="P-loop containing nucleotide triphosphate hydrolases"/>
    <property type="match status" value="2"/>
</dbReference>
<dbReference type="EMBL" id="JBFXLS010000109">
    <property type="protein sequence ID" value="KAL2815786.1"/>
    <property type="molecule type" value="Genomic_DNA"/>
</dbReference>
<dbReference type="InterPro" id="IPR002464">
    <property type="entry name" value="DNA/RNA_helicase_DEAH_CS"/>
</dbReference>
<dbReference type="InterPro" id="IPR032284">
    <property type="entry name" value="RecQ_Zn-bd"/>
</dbReference>
<feature type="region of interest" description="Disordered" evidence="13">
    <location>
        <begin position="528"/>
        <end position="600"/>
    </location>
</feature>
<dbReference type="Pfam" id="PF00270">
    <property type="entry name" value="DEAD"/>
    <property type="match status" value="1"/>
</dbReference>
<comment type="catalytic activity">
    <reaction evidence="11">
        <text>Couples ATP hydrolysis with the unwinding of duplex DNA by translocating in the 3'-5' direction.</text>
        <dbReference type="EC" id="5.6.2.4"/>
    </reaction>
</comment>
<keyword evidence="7" id="KW-0067">ATP-binding</keyword>
<evidence type="ECO:0000313" key="18">
    <source>
        <dbReference type="Proteomes" id="UP001610335"/>
    </source>
</evidence>
<feature type="compositionally biased region" description="Basic and acidic residues" evidence="13">
    <location>
        <begin position="286"/>
        <end position="295"/>
    </location>
</feature>
<feature type="domain" description="Helicase C-terminal" evidence="16">
    <location>
        <begin position="934"/>
        <end position="1087"/>
    </location>
</feature>
<evidence type="ECO:0000256" key="11">
    <source>
        <dbReference type="ARBA" id="ARBA00034617"/>
    </source>
</evidence>
<feature type="compositionally biased region" description="Basic residues" evidence="13">
    <location>
        <begin position="1510"/>
        <end position="1520"/>
    </location>
</feature>
<feature type="region of interest" description="Disordered" evidence="13">
    <location>
        <begin position="1240"/>
        <end position="1276"/>
    </location>
</feature>
<evidence type="ECO:0000256" key="2">
    <source>
        <dbReference type="ARBA" id="ARBA00004123"/>
    </source>
</evidence>
<dbReference type="SUPFAM" id="SSF47819">
    <property type="entry name" value="HRDC-like"/>
    <property type="match status" value="1"/>
</dbReference>
<dbReference type="PROSITE" id="PS50967">
    <property type="entry name" value="HRDC"/>
    <property type="match status" value="1"/>
</dbReference>
<dbReference type="CDD" id="cd17920">
    <property type="entry name" value="DEXHc_RecQ"/>
    <property type="match status" value="1"/>
</dbReference>
<feature type="compositionally biased region" description="Polar residues" evidence="13">
    <location>
        <begin position="356"/>
        <end position="365"/>
    </location>
</feature>
<dbReference type="InterPro" id="IPR004589">
    <property type="entry name" value="DNA_helicase_ATP-dep_RecQ"/>
</dbReference>
<dbReference type="PROSITE" id="PS00690">
    <property type="entry name" value="DEAH_ATP_HELICASE"/>
    <property type="match status" value="1"/>
</dbReference>
<dbReference type="InterPro" id="IPR018982">
    <property type="entry name" value="RQC_domain"/>
</dbReference>
<feature type="region of interest" description="Disordered" evidence="13">
    <location>
        <begin position="1452"/>
        <end position="1550"/>
    </location>
</feature>
<feature type="domain" description="HRDC" evidence="14">
    <location>
        <begin position="1330"/>
        <end position="1413"/>
    </location>
</feature>
<dbReference type="EC" id="5.6.2.4" evidence="12"/>
<accession>A0ABR4HK63</accession>
<feature type="compositionally biased region" description="Polar residues" evidence="13">
    <location>
        <begin position="585"/>
        <end position="600"/>
    </location>
</feature>
<evidence type="ECO:0000256" key="1">
    <source>
        <dbReference type="ARBA" id="ARBA00001947"/>
    </source>
</evidence>
<evidence type="ECO:0000256" key="3">
    <source>
        <dbReference type="ARBA" id="ARBA00005446"/>
    </source>
</evidence>
<dbReference type="SUPFAM" id="SSF46785">
    <property type="entry name" value="Winged helix' DNA-binding domain"/>
    <property type="match status" value="1"/>
</dbReference>
<comment type="subcellular location">
    <subcellularLocation>
        <location evidence="2">Nucleus</location>
    </subcellularLocation>
</comment>
<sequence>MTKSNLKTHLKWLLEQGPSLYPILAPPVWESNVNPNDSLSDPVPTLHLIASQTEELSIKDSQPIFKTLAKDNNVDDGFEVDSDTDMARLMLASPSASKPRMLSQAKESPGSTRKTAKKTPSKHFSEKGEATETPHYKRLGETHSALSSLQALKEHITTPVRSRRRLDIPSSLQDIDTIDLTGEFDRLVPSSDTREGFGEPRRLWTEEAAARKEPVDKRGKKRKSDEYVSDLLSPRDHGREARVRSPFVSDKTLNSDRPLSARNPCRTSKYDPAPSRTKKRGHSTPKRLEKARAIPDSDDDSVGSLFEGYIEDKQASPQILDNLLYPVLPREKPAGTSGLSLSPKPKVPISPDSIDLPTNTPPNSIRESDKTPRGPRFLPPASSDLSKSDTELTDKSVERFLQIPVDSLERLILRLKDSVKKNSDIVYEGVMRGEHTPEIVALISENQILATRIKAVENLKTQRSVYQSCKAESRCLKEVIKQFIGQGGHPATLPETEQQKQIISKLKDIETDIRRLLIETNLFSAMDNSSLKTPPSDFERLDPSPPSLRTKFGSFEDRQIEKSPEISDTSFTQPLAPLVRDTQKSRSSPSKCGTNPVANSFKSVSRSGQFDYDEPMISDNETAFTRTMGSPLPPIQDLDEFDMDAFDEEMLEAADYFQDEQPPSTERHEPHSRAVFAETSRNAPKLPATQKSQTNSALWGQHPWTKDVKNALKERFHLRGFRLNQLEAIDATLSGKDTFVLMPTGGGKSLCYQLPAVISSGFTKGLTIVISPLLSLMHDQVDHLRKNKIKAYLINGETQKEERQWIMSTLSSPAVEKHIELLYITPEMINKNQTVTRCLETLNDRQMLARIVIDEAHCVSQWGHDFRPDYKELGGLRAGLPGVPMMALTATATENVKADVIHNLNMDGCEIFTQSFNRPNLTYEVRPKGKSAELIKSIADIITGSYRNKSGIVYCFSRSACEKVAKSLREGHRIKAEHYHAGLSSEDRSATQQRWQSGQIHVIVATIAFGMGIDKSDVRFVVHHSVPKSLEGYYQETGRAGRDGRRSGCYLYFSYRDVAVIESMINKNEDLSEAQKSRQTRMVRSVLRYCENRSDCRRVMILGYFNENFRRQDCNASCDTCKSGGTVQLQDFSEHAISAIKIVRYFEHLEDRVTPSYCVNIFRGTTKRFNAPRHRQAPCLGLGADLEVGEAERVFGKLLTEGGLMEDNVINKCNYPTQYVKLGARAAEFESGRRRLKLDVRISPSGKSRKRGGAGRDDLPESTNVSSPVQSANRRRLARYQYTNAEEDESDSARDSEGFGRIRIAGKKERSESNLPGPPITQDHRFDQLDPLHKAVAEDFMVYAKAYCQDLVLQKGLRNQPFTDTILREMVIFFPKDKSEMLKIHNIDADKVHRYGNKILKLIRDTQSRYSELKKEQDDVDGIVPDPNHHNVVNISSSDEFSDFDDFMDQASTLQPDDEVVTSQYFPRGRPTPGDSDDEYRPYPKAGSSKPRGQKTSKRTRRKSADLKPRGKASRSKSKANNRSQGRSFPRKESKGKQKQSTSQIAMMPI</sequence>
<gene>
    <name evidence="17" type="ORF">BDW59DRAFT_13520</name>
</gene>
<dbReference type="InterPro" id="IPR036388">
    <property type="entry name" value="WH-like_DNA-bd_sf"/>
</dbReference>
<feature type="compositionally biased region" description="Polar residues" evidence="13">
    <location>
        <begin position="1452"/>
        <end position="1465"/>
    </location>
</feature>
<dbReference type="InterPro" id="IPR011545">
    <property type="entry name" value="DEAD/DEAH_box_helicase_dom"/>
</dbReference>
<dbReference type="InterPro" id="IPR027417">
    <property type="entry name" value="P-loop_NTPase"/>
</dbReference>
<dbReference type="Pfam" id="PF09382">
    <property type="entry name" value="RQC"/>
    <property type="match status" value="1"/>
</dbReference>
<dbReference type="CDD" id="cd18794">
    <property type="entry name" value="SF2_C_RecQ"/>
    <property type="match status" value="1"/>
</dbReference>
<dbReference type="PANTHER" id="PTHR13710">
    <property type="entry name" value="DNA HELICASE RECQ FAMILY MEMBER"/>
    <property type="match status" value="1"/>
</dbReference>
<dbReference type="InterPro" id="IPR002121">
    <property type="entry name" value="HRDC_dom"/>
</dbReference>
<evidence type="ECO:0000259" key="15">
    <source>
        <dbReference type="PROSITE" id="PS51192"/>
    </source>
</evidence>
<feature type="compositionally biased region" description="Basic residues" evidence="13">
    <location>
        <begin position="1492"/>
        <end position="1502"/>
    </location>
</feature>
<comment type="cofactor">
    <cofactor evidence="1">
        <name>Zn(2+)</name>
        <dbReference type="ChEBI" id="CHEBI:29105"/>
    </cofactor>
</comment>
<dbReference type="InterPro" id="IPR014001">
    <property type="entry name" value="Helicase_ATP-bd"/>
</dbReference>
<feature type="domain" description="Helicase ATP-binding" evidence="15">
    <location>
        <begin position="729"/>
        <end position="910"/>
    </location>
</feature>